<feature type="transmembrane region" description="Helical" evidence="8">
    <location>
        <begin position="106"/>
        <end position="131"/>
    </location>
</feature>
<feature type="transmembrane region" description="Helical" evidence="8">
    <location>
        <begin position="400"/>
        <end position="423"/>
    </location>
</feature>
<dbReference type="SUPFAM" id="SSF103473">
    <property type="entry name" value="MFS general substrate transporter"/>
    <property type="match status" value="1"/>
</dbReference>
<feature type="domain" description="Major facilitator superfamily (MFS) profile" evidence="9">
    <location>
        <begin position="1"/>
        <end position="427"/>
    </location>
</feature>
<dbReference type="PIRSF" id="PIRSF002808">
    <property type="entry name" value="Hexose_phosphate_transp"/>
    <property type="match status" value="1"/>
</dbReference>
<dbReference type="Pfam" id="PF07690">
    <property type="entry name" value="MFS_1"/>
    <property type="match status" value="1"/>
</dbReference>
<evidence type="ECO:0000256" key="2">
    <source>
        <dbReference type="ARBA" id="ARBA00009598"/>
    </source>
</evidence>
<dbReference type="InterPro" id="IPR011701">
    <property type="entry name" value="MFS"/>
</dbReference>
<dbReference type="GO" id="GO:0022857">
    <property type="term" value="F:transmembrane transporter activity"/>
    <property type="evidence" value="ECO:0007669"/>
    <property type="project" value="InterPro"/>
</dbReference>
<dbReference type="GO" id="GO:0005789">
    <property type="term" value="C:endoplasmic reticulum membrane"/>
    <property type="evidence" value="ECO:0007669"/>
    <property type="project" value="TreeGrafter"/>
</dbReference>
<evidence type="ECO:0000256" key="6">
    <source>
        <dbReference type="ARBA" id="ARBA00022989"/>
    </source>
</evidence>
<dbReference type="Gene3D" id="1.20.1250.20">
    <property type="entry name" value="MFS general substrate transporter like domains"/>
    <property type="match status" value="2"/>
</dbReference>
<dbReference type="PROSITE" id="PS50850">
    <property type="entry name" value="MFS"/>
    <property type="match status" value="1"/>
</dbReference>
<dbReference type="InterPro" id="IPR036259">
    <property type="entry name" value="MFS_trans_sf"/>
</dbReference>
<evidence type="ECO:0000256" key="7">
    <source>
        <dbReference type="ARBA" id="ARBA00023136"/>
    </source>
</evidence>
<comment type="subcellular location">
    <subcellularLocation>
        <location evidence="1">Membrane</location>
        <topology evidence="1">Multi-pass membrane protein</topology>
    </subcellularLocation>
</comment>
<dbReference type="PANTHER" id="PTHR43184:SF12">
    <property type="entry name" value="SUGAR PHOSPHATE EXCHANGER 3"/>
    <property type="match status" value="1"/>
</dbReference>
<feature type="transmembrane region" description="Helical" evidence="8">
    <location>
        <begin position="78"/>
        <end position="100"/>
    </location>
</feature>
<keyword evidence="3" id="KW-0813">Transport</keyword>
<protein>
    <recommendedName>
        <fullName evidence="9">Major facilitator superfamily (MFS) profile domain-containing protein</fullName>
    </recommendedName>
</protein>
<feature type="transmembrane region" description="Helical" evidence="8">
    <location>
        <begin position="46"/>
        <end position="66"/>
    </location>
</feature>
<reference evidence="10" key="1">
    <citation type="submission" date="2021-09" db="EMBL/GenBank/DDBJ databases">
        <authorList>
            <consortium name="AG Swart"/>
            <person name="Singh M."/>
            <person name="Singh A."/>
            <person name="Seah K."/>
            <person name="Emmerich C."/>
        </authorList>
    </citation>
    <scope>NUCLEOTIDE SEQUENCE</scope>
    <source>
        <strain evidence="10">ATCC30299</strain>
    </source>
</reference>
<evidence type="ECO:0000256" key="8">
    <source>
        <dbReference type="SAM" id="Phobius"/>
    </source>
</evidence>
<feature type="transmembrane region" description="Helical" evidence="8">
    <location>
        <begin position="152"/>
        <end position="168"/>
    </location>
</feature>
<feature type="transmembrane region" description="Helical" evidence="8">
    <location>
        <begin position="174"/>
        <end position="194"/>
    </location>
</feature>
<evidence type="ECO:0000256" key="3">
    <source>
        <dbReference type="ARBA" id="ARBA00022448"/>
    </source>
</evidence>
<keyword evidence="4" id="KW-0762">Sugar transport</keyword>
<evidence type="ECO:0000256" key="1">
    <source>
        <dbReference type="ARBA" id="ARBA00004141"/>
    </source>
</evidence>
<dbReference type="EMBL" id="CAJZBQ010000062">
    <property type="protein sequence ID" value="CAG9335519.1"/>
    <property type="molecule type" value="Genomic_DNA"/>
</dbReference>
<keyword evidence="6 8" id="KW-1133">Transmembrane helix</keyword>
<dbReference type="Proteomes" id="UP001162131">
    <property type="component" value="Unassembled WGS sequence"/>
</dbReference>
<comment type="similarity">
    <text evidence="2">Belongs to the major facilitator superfamily. Organophosphate:Pi antiporter (OPA) (TC 2.A.1.4) family.</text>
</comment>
<keyword evidence="7 8" id="KW-0472">Membrane</keyword>
<sequence>MKLSVYQKWQIVIFVISYLCIVARHAGLEGWFMVKSDVNDDLGFSTTWLGAMDSTYLFCYATGNYISGILGDSFPIRIVVPIGMALGSFCYVIIAILGFSNYDNPWLFVIIFGAIGLTLSTVWPGTVSLMGRWYSSKHTGKVLGLWSSNSQVGNILGAQIASIILSVINASWEVVTITTTIFLISIAMIFLTLAKENPNPEWLLEESQAFYEIKDQAPSNQEKKSISFLQAWMLPRVAIYAFTYACVKLLNMSLVMWLPFFLDKQIHVDKSLIGTIANLYDIGGLVGGFAFGWVTDKMGFRAPALCLMLIGGLPIFGIIQLMNSDIWWIFFFITFLLGTLIASSDNLISGAVATDLGRSDSSLGNNENVIATVAGIIDGTGALGAASGQIFIGYLAGFSWAYVFIFMLCVNCCAVMLLMKFAIKDTKTIRAERKKNKNSISTKQGE</sequence>
<dbReference type="PANTHER" id="PTHR43184">
    <property type="entry name" value="MAJOR FACILITATOR SUPERFAMILY TRANSPORTER 16, ISOFORM B"/>
    <property type="match status" value="1"/>
</dbReference>
<organism evidence="10 11">
    <name type="scientific">Blepharisma stoltei</name>
    <dbReference type="NCBI Taxonomy" id="1481888"/>
    <lineage>
        <taxon>Eukaryota</taxon>
        <taxon>Sar</taxon>
        <taxon>Alveolata</taxon>
        <taxon>Ciliophora</taxon>
        <taxon>Postciliodesmatophora</taxon>
        <taxon>Heterotrichea</taxon>
        <taxon>Heterotrichida</taxon>
        <taxon>Blepharismidae</taxon>
        <taxon>Blepharisma</taxon>
    </lineage>
</organism>
<gene>
    <name evidence="10" type="ORF">BSTOLATCC_MIC63988</name>
</gene>
<evidence type="ECO:0000313" key="11">
    <source>
        <dbReference type="Proteomes" id="UP001162131"/>
    </source>
</evidence>
<feature type="transmembrane region" description="Helical" evidence="8">
    <location>
        <begin position="302"/>
        <end position="321"/>
    </location>
</feature>
<accession>A0AAU9KQH5</accession>
<dbReference type="InterPro" id="IPR020846">
    <property type="entry name" value="MFS_dom"/>
</dbReference>
<feature type="transmembrane region" description="Helical" evidence="8">
    <location>
        <begin position="327"/>
        <end position="348"/>
    </location>
</feature>
<evidence type="ECO:0000259" key="9">
    <source>
        <dbReference type="PROSITE" id="PS50850"/>
    </source>
</evidence>
<name>A0AAU9KQH5_9CILI</name>
<feature type="transmembrane region" description="Helical" evidence="8">
    <location>
        <begin position="272"/>
        <end position="295"/>
    </location>
</feature>
<proteinExistence type="inferred from homology"/>
<keyword evidence="5 8" id="KW-0812">Transmembrane</keyword>
<evidence type="ECO:0000256" key="4">
    <source>
        <dbReference type="ARBA" id="ARBA00022597"/>
    </source>
</evidence>
<feature type="transmembrane region" description="Helical" evidence="8">
    <location>
        <begin position="12"/>
        <end position="34"/>
    </location>
</feature>
<dbReference type="AlphaFoldDB" id="A0AAU9KQH5"/>
<feature type="transmembrane region" description="Helical" evidence="8">
    <location>
        <begin position="237"/>
        <end position="260"/>
    </location>
</feature>
<keyword evidence="11" id="KW-1185">Reference proteome</keyword>
<comment type="caution">
    <text evidence="10">The sequence shown here is derived from an EMBL/GenBank/DDBJ whole genome shotgun (WGS) entry which is preliminary data.</text>
</comment>
<evidence type="ECO:0000256" key="5">
    <source>
        <dbReference type="ARBA" id="ARBA00022692"/>
    </source>
</evidence>
<feature type="transmembrane region" description="Helical" evidence="8">
    <location>
        <begin position="369"/>
        <end position="394"/>
    </location>
</feature>
<dbReference type="InterPro" id="IPR000849">
    <property type="entry name" value="Sugar_P_transporter"/>
</dbReference>
<evidence type="ECO:0000313" key="10">
    <source>
        <dbReference type="EMBL" id="CAG9335519.1"/>
    </source>
</evidence>